<dbReference type="RefSeq" id="WP_119060133.1">
    <property type="nucleotide sequence ID" value="NZ_QXDF01000001.1"/>
</dbReference>
<proteinExistence type="predicted"/>
<evidence type="ECO:0000256" key="1">
    <source>
        <dbReference type="ARBA" id="ARBA00023002"/>
    </source>
</evidence>
<gene>
    <name evidence="3" type="ORF">BXY53_0249</name>
</gene>
<reference evidence="3 4" key="1">
    <citation type="submission" date="2018-08" db="EMBL/GenBank/DDBJ databases">
        <title>Genomic Encyclopedia of Archaeal and Bacterial Type Strains, Phase II (KMG-II): from individual species to whole genera.</title>
        <authorList>
            <person name="Goeker M."/>
        </authorList>
    </citation>
    <scope>NUCLEOTIDE SEQUENCE [LARGE SCALE GENOMIC DNA]</scope>
    <source>
        <strain evidence="3 4">DSM 5002</strain>
    </source>
</reference>
<comment type="caution">
    <text evidence="3">The sequence shown here is derived from an EMBL/GenBank/DDBJ whole genome shotgun (WGS) entry which is preliminary data.</text>
</comment>
<dbReference type="OrthoDB" id="9792858at2"/>
<dbReference type="SMART" id="SM00903">
    <property type="entry name" value="Flavin_Reduct"/>
    <property type="match status" value="1"/>
</dbReference>
<dbReference type="GO" id="GO:0042602">
    <property type="term" value="F:riboflavin reductase (NADPH) activity"/>
    <property type="evidence" value="ECO:0007669"/>
    <property type="project" value="TreeGrafter"/>
</dbReference>
<dbReference type="Pfam" id="PF01613">
    <property type="entry name" value="Flavin_Reduct"/>
    <property type="match status" value="1"/>
</dbReference>
<dbReference type="PANTHER" id="PTHR30466">
    <property type="entry name" value="FLAVIN REDUCTASE"/>
    <property type="match status" value="1"/>
</dbReference>
<dbReference type="InterPro" id="IPR002563">
    <property type="entry name" value="Flavin_Rdtase-like_dom"/>
</dbReference>
<dbReference type="EMBL" id="QXDF01000001">
    <property type="protein sequence ID" value="RIA55195.1"/>
    <property type="molecule type" value="Genomic_DNA"/>
</dbReference>
<accession>A0A397Q5V8</accession>
<organism evidence="3 4">
    <name type="scientific">Dichotomicrobium thermohalophilum</name>
    <dbReference type="NCBI Taxonomy" id="933063"/>
    <lineage>
        <taxon>Bacteria</taxon>
        <taxon>Pseudomonadati</taxon>
        <taxon>Pseudomonadota</taxon>
        <taxon>Alphaproteobacteria</taxon>
        <taxon>Hyphomicrobiales</taxon>
        <taxon>Hyphomicrobiaceae</taxon>
        <taxon>Dichotomicrobium</taxon>
    </lineage>
</organism>
<keyword evidence="1" id="KW-0560">Oxidoreductase</keyword>
<protein>
    <submittedName>
        <fullName evidence="3">Flavin reductase (DIM6/NTAB) family NADH-FMN oxidoreductase RutF</fullName>
    </submittedName>
</protein>
<dbReference type="GO" id="GO:0010181">
    <property type="term" value="F:FMN binding"/>
    <property type="evidence" value="ECO:0007669"/>
    <property type="project" value="InterPro"/>
</dbReference>
<dbReference type="AlphaFoldDB" id="A0A397Q5V8"/>
<name>A0A397Q5V8_9HYPH</name>
<dbReference type="Proteomes" id="UP000266273">
    <property type="component" value="Unassembled WGS sequence"/>
</dbReference>
<sequence length="173" mass="19091">MTFWPKDKTDAEAFRASPEEFKSCFRLWPTGVSVVTTRDGEGRAYGVTMNSVTSVSLEPPLLLMCLRNDSETLAALRASGIFCVNFLASGQEEISNRFAHRRPDKFQGITTHDGRLGAPVLEGVLAALECRVEEVYPGGDHQIVLGELVHGTRHNPDAPPLVYFNGQYSRPKP</sequence>
<evidence type="ECO:0000313" key="4">
    <source>
        <dbReference type="Proteomes" id="UP000266273"/>
    </source>
</evidence>
<dbReference type="PANTHER" id="PTHR30466:SF1">
    <property type="entry name" value="FMN REDUCTASE (NADH) RUTF"/>
    <property type="match status" value="1"/>
</dbReference>
<evidence type="ECO:0000259" key="2">
    <source>
        <dbReference type="SMART" id="SM00903"/>
    </source>
</evidence>
<dbReference type="InterPro" id="IPR050268">
    <property type="entry name" value="NADH-dep_flavin_reductase"/>
</dbReference>
<keyword evidence="4" id="KW-1185">Reference proteome</keyword>
<evidence type="ECO:0000313" key="3">
    <source>
        <dbReference type="EMBL" id="RIA55195.1"/>
    </source>
</evidence>
<dbReference type="SUPFAM" id="SSF50475">
    <property type="entry name" value="FMN-binding split barrel"/>
    <property type="match status" value="1"/>
</dbReference>
<dbReference type="InterPro" id="IPR012349">
    <property type="entry name" value="Split_barrel_FMN-bd"/>
</dbReference>
<dbReference type="Gene3D" id="2.30.110.10">
    <property type="entry name" value="Electron Transport, Fmn-binding Protein, Chain A"/>
    <property type="match status" value="1"/>
</dbReference>
<feature type="domain" description="Flavin reductase like" evidence="2">
    <location>
        <begin position="25"/>
        <end position="170"/>
    </location>
</feature>